<gene>
    <name evidence="1" type="ORF">DW828_14420</name>
</gene>
<evidence type="ECO:0000313" key="2">
    <source>
        <dbReference type="Proteomes" id="UP000286260"/>
    </source>
</evidence>
<dbReference type="EMBL" id="QSII01000021">
    <property type="protein sequence ID" value="RHC82438.1"/>
    <property type="molecule type" value="Genomic_DNA"/>
</dbReference>
<protein>
    <submittedName>
        <fullName evidence="1">DUF3737 family protein</fullName>
    </submittedName>
</protein>
<dbReference type="Gene3D" id="2.160.20.10">
    <property type="entry name" value="Single-stranded right-handed beta-helix, Pectin lyase-like"/>
    <property type="match status" value="1"/>
</dbReference>
<evidence type="ECO:0000313" key="1">
    <source>
        <dbReference type="EMBL" id="RHC82438.1"/>
    </source>
</evidence>
<dbReference type="Proteomes" id="UP000286260">
    <property type="component" value="Unassembled WGS sequence"/>
</dbReference>
<comment type="caution">
    <text evidence="1">The sequence shown here is derived from an EMBL/GenBank/DDBJ whole genome shotgun (WGS) entry which is preliminary data.</text>
</comment>
<proteinExistence type="predicted"/>
<dbReference type="Pfam" id="PF12541">
    <property type="entry name" value="DUF3737"/>
    <property type="match status" value="1"/>
</dbReference>
<dbReference type="AlphaFoldDB" id="A0A3R6B3Y9"/>
<dbReference type="InterPro" id="IPR022208">
    <property type="entry name" value="DUF3737"/>
</dbReference>
<dbReference type="InterPro" id="IPR012334">
    <property type="entry name" value="Pectin_lyas_fold"/>
</dbReference>
<name>A0A3R6B3Y9_9BACT</name>
<reference evidence="1 2" key="1">
    <citation type="submission" date="2018-08" db="EMBL/GenBank/DDBJ databases">
        <title>A genome reference for cultivated species of the human gut microbiota.</title>
        <authorList>
            <person name="Zou Y."/>
            <person name="Xue W."/>
            <person name="Luo G."/>
        </authorList>
    </citation>
    <scope>NUCLEOTIDE SEQUENCE [LARGE SCALE GENOMIC DNA]</scope>
    <source>
        <strain evidence="1 2">AM34-17</strain>
    </source>
</reference>
<dbReference type="RefSeq" id="WP_122204755.1">
    <property type="nucleotide sequence ID" value="NZ_DAWEFO010000030.1"/>
</dbReference>
<sequence>MEVISSTEFGGERPLFESHNLRLENVVIRAGESAIKECSNIEAIDCRFEGNYPFWHVHGFVIDRCFFDIGGRSALWYSDHLKMTDTRIDAPKMFREMHDIEIENVEMNDADEVFWRCQNLNIKNLKLHGGTYPFMFSSNIRIDGLESDSKYVFQYVKNVELRNAKITTKDAFWEVENVTIYDSELNGEYLGWHSRNLRLVNCHITGEQPLCYAHDLVLENCTFGPDCDRAFEYSSVQATIKGAIGGVKNPRTGCITAESYGEIILDENIKAPADCELRLWEEKRERPITCCRLSAKGRV</sequence>
<organism evidence="1 2">
    <name type="scientific">Parabacteroides merdae</name>
    <dbReference type="NCBI Taxonomy" id="46503"/>
    <lineage>
        <taxon>Bacteria</taxon>
        <taxon>Pseudomonadati</taxon>
        <taxon>Bacteroidota</taxon>
        <taxon>Bacteroidia</taxon>
        <taxon>Bacteroidales</taxon>
        <taxon>Tannerellaceae</taxon>
        <taxon>Parabacteroides</taxon>
    </lineage>
</organism>
<dbReference type="SUPFAM" id="SSF51126">
    <property type="entry name" value="Pectin lyase-like"/>
    <property type="match status" value="1"/>
</dbReference>
<accession>A0A3R6B3Y9</accession>
<dbReference type="InterPro" id="IPR011050">
    <property type="entry name" value="Pectin_lyase_fold/virulence"/>
</dbReference>